<dbReference type="RefSeq" id="WP_275822961.1">
    <property type="nucleotide sequence ID" value="NZ_BAAANM010000047.1"/>
</dbReference>
<dbReference type="EMBL" id="JARHTQ010000056">
    <property type="protein sequence ID" value="MDF2261397.1"/>
    <property type="molecule type" value="Genomic_DNA"/>
</dbReference>
<evidence type="ECO:0000256" key="1">
    <source>
        <dbReference type="SAM" id="MobiDB-lite"/>
    </source>
</evidence>
<dbReference type="Proteomes" id="UP001220022">
    <property type="component" value="Unassembled WGS sequence"/>
</dbReference>
<reference evidence="2 3" key="1">
    <citation type="submission" date="2023-03" db="EMBL/GenBank/DDBJ databases">
        <title>Draft genome sequence of type strain Streptomyces ferralitis JCM 14344.</title>
        <authorList>
            <person name="Klaysubun C."/>
            <person name="Duangmal K."/>
        </authorList>
    </citation>
    <scope>NUCLEOTIDE SEQUENCE [LARGE SCALE GENOMIC DNA]</scope>
    <source>
        <strain evidence="2 3">JCM 14344</strain>
    </source>
</reference>
<comment type="caution">
    <text evidence="2">The sequence shown here is derived from an EMBL/GenBank/DDBJ whole genome shotgun (WGS) entry which is preliminary data.</text>
</comment>
<protein>
    <submittedName>
        <fullName evidence="2">Uncharacterized protein</fullName>
    </submittedName>
</protein>
<name>A0ABT5ZC29_9ACTN</name>
<organism evidence="2 3">
    <name type="scientific">Streptantibioticus ferralitis</name>
    <dbReference type="NCBI Taxonomy" id="236510"/>
    <lineage>
        <taxon>Bacteria</taxon>
        <taxon>Bacillati</taxon>
        <taxon>Actinomycetota</taxon>
        <taxon>Actinomycetes</taxon>
        <taxon>Kitasatosporales</taxon>
        <taxon>Streptomycetaceae</taxon>
        <taxon>Streptantibioticus</taxon>
    </lineage>
</organism>
<gene>
    <name evidence="2" type="ORF">P2L57_38465</name>
</gene>
<feature type="region of interest" description="Disordered" evidence="1">
    <location>
        <begin position="81"/>
        <end position="102"/>
    </location>
</feature>
<evidence type="ECO:0000313" key="3">
    <source>
        <dbReference type="Proteomes" id="UP001220022"/>
    </source>
</evidence>
<proteinExistence type="predicted"/>
<accession>A0ABT5ZC29</accession>
<keyword evidence="3" id="KW-1185">Reference proteome</keyword>
<evidence type="ECO:0000313" key="2">
    <source>
        <dbReference type="EMBL" id="MDF2261397.1"/>
    </source>
</evidence>
<sequence length="138" mass="15712">MTDHKVRRVAGLVRSYLPQLVGDDAERYDRELADLLNSSREPRGQDDETTRALMAVLSRSPAVHRWAAAVLEDPRLLPPELTEAHERGYQELPSPGGEPVASERFRCPQEDYEWYRMSVGEPIAECPTPGHFEPLVRF</sequence>